<protein>
    <submittedName>
        <fullName evidence="2">RES domain-containing protein</fullName>
    </submittedName>
</protein>
<dbReference type="Proteomes" id="UP000308181">
    <property type="component" value="Unassembled WGS sequence"/>
</dbReference>
<name>A0A4U1BSX2_9SPHI</name>
<organism evidence="2 3">
    <name type="scientific">Pedobacter cryophilus</name>
    <dbReference type="NCBI Taxonomy" id="2571271"/>
    <lineage>
        <taxon>Bacteria</taxon>
        <taxon>Pseudomonadati</taxon>
        <taxon>Bacteroidota</taxon>
        <taxon>Sphingobacteriia</taxon>
        <taxon>Sphingobacteriales</taxon>
        <taxon>Sphingobacteriaceae</taxon>
        <taxon>Pedobacter</taxon>
    </lineage>
</organism>
<proteinExistence type="predicted"/>
<gene>
    <name evidence="2" type="ORF">FA046_16695</name>
</gene>
<reference evidence="2 3" key="1">
    <citation type="submission" date="2019-04" db="EMBL/GenBank/DDBJ databases">
        <title>Pedobacter sp. AR-3-17 sp. nov., isolated from Arctic soil.</title>
        <authorList>
            <person name="Dahal R.H."/>
            <person name="Kim D.-U."/>
        </authorList>
    </citation>
    <scope>NUCLEOTIDE SEQUENCE [LARGE SCALE GENOMIC DNA]</scope>
    <source>
        <strain evidence="2 3">AR-3-17</strain>
    </source>
</reference>
<evidence type="ECO:0000259" key="1">
    <source>
        <dbReference type="SMART" id="SM00953"/>
    </source>
</evidence>
<evidence type="ECO:0000313" key="2">
    <source>
        <dbReference type="EMBL" id="TKB95242.1"/>
    </source>
</evidence>
<comment type="caution">
    <text evidence="2">The sequence shown here is derived from an EMBL/GenBank/DDBJ whole genome shotgun (WGS) entry which is preliminary data.</text>
</comment>
<sequence>MLVYRIAQTKYAGSLASSGFAGRWNTEGEGMIYTGGSAALSCLEVLAHKSGAALNSGKFSMAVISIPDDLLVSEITLSQLQEVNTEWFKVLHYPLTQKLGNKWVLEMKSAVLKVPSAIVDREYNYLLNPLHPKFSKIKVLDITPFNFDQRLKLNIT</sequence>
<dbReference type="SMART" id="SM00953">
    <property type="entry name" value="RES"/>
    <property type="match status" value="1"/>
</dbReference>
<feature type="domain" description="RES" evidence="1">
    <location>
        <begin position="12"/>
        <end position="141"/>
    </location>
</feature>
<keyword evidence="3" id="KW-1185">Reference proteome</keyword>
<dbReference type="Pfam" id="PF08808">
    <property type="entry name" value="RES"/>
    <property type="match status" value="1"/>
</dbReference>
<accession>A0A4U1BSX2</accession>
<dbReference type="OrthoDB" id="9789501at2"/>
<dbReference type="RefSeq" id="WP_136827680.1">
    <property type="nucleotide sequence ID" value="NZ_SWBP01000009.1"/>
</dbReference>
<dbReference type="EMBL" id="SWBP01000009">
    <property type="protein sequence ID" value="TKB95242.1"/>
    <property type="molecule type" value="Genomic_DNA"/>
</dbReference>
<evidence type="ECO:0000313" key="3">
    <source>
        <dbReference type="Proteomes" id="UP000308181"/>
    </source>
</evidence>
<dbReference type="InterPro" id="IPR014914">
    <property type="entry name" value="RES_dom"/>
</dbReference>
<dbReference type="AlphaFoldDB" id="A0A4U1BSX2"/>